<reference evidence="3" key="1">
    <citation type="submission" date="2024-05" db="EMBL/GenBank/DDBJ databases">
        <title>30 novel species of actinomycetes from the DSMZ collection.</title>
        <authorList>
            <person name="Nouioui I."/>
        </authorList>
    </citation>
    <scope>NUCLEOTIDE SEQUENCE</scope>
    <source>
        <strain evidence="3">DSM 40473</strain>
    </source>
</reference>
<gene>
    <name evidence="3" type="ORF">RM609_01565</name>
</gene>
<feature type="transmembrane region" description="Helical" evidence="2">
    <location>
        <begin position="34"/>
        <end position="55"/>
    </location>
</feature>
<sequence>MDDETSTIRSWSIGVRMPGHLASPATLGVTSSSVWAILGCVAAAGAVGGVVNALLSDSELVLPREKAGILQPGFLGNALLGSFAAMITWGLYGPLKEAVLLGSHPVGEPPVNMTVTALVGAALAGVGGARVVSAEVDKRYLRSAGANAAITPADPQLATALRTASPSDAARTASEKLRMAANGSRARTGLDDPPGGLTPSVGDPS</sequence>
<feature type="transmembrane region" description="Helical" evidence="2">
    <location>
        <begin position="111"/>
        <end position="132"/>
    </location>
</feature>
<dbReference type="Proteomes" id="UP001180531">
    <property type="component" value="Unassembled WGS sequence"/>
</dbReference>
<keyword evidence="2" id="KW-0472">Membrane</keyword>
<keyword evidence="2" id="KW-1133">Transmembrane helix</keyword>
<evidence type="ECO:0000313" key="3">
    <source>
        <dbReference type="EMBL" id="MDT0447793.1"/>
    </source>
</evidence>
<accession>A0ABU2SFT9</accession>
<keyword evidence="2" id="KW-0812">Transmembrane</keyword>
<feature type="transmembrane region" description="Helical" evidence="2">
    <location>
        <begin position="67"/>
        <end position="91"/>
    </location>
</feature>
<evidence type="ECO:0000256" key="2">
    <source>
        <dbReference type="SAM" id="Phobius"/>
    </source>
</evidence>
<name>A0ABU2SFT9_9ACTN</name>
<dbReference type="RefSeq" id="WP_311607214.1">
    <property type="nucleotide sequence ID" value="NZ_JAVRFI010000001.1"/>
</dbReference>
<dbReference type="EMBL" id="JAVRFI010000001">
    <property type="protein sequence ID" value="MDT0447793.1"/>
    <property type="molecule type" value="Genomic_DNA"/>
</dbReference>
<comment type="caution">
    <text evidence="3">The sequence shown here is derived from an EMBL/GenBank/DDBJ whole genome shotgun (WGS) entry which is preliminary data.</text>
</comment>
<proteinExistence type="predicted"/>
<organism evidence="3 4">
    <name type="scientific">Streptomyces hesseae</name>
    <dbReference type="NCBI Taxonomy" id="3075519"/>
    <lineage>
        <taxon>Bacteria</taxon>
        <taxon>Bacillati</taxon>
        <taxon>Actinomycetota</taxon>
        <taxon>Actinomycetes</taxon>
        <taxon>Kitasatosporales</taxon>
        <taxon>Streptomycetaceae</taxon>
        <taxon>Streptomyces</taxon>
    </lineage>
</organism>
<feature type="region of interest" description="Disordered" evidence="1">
    <location>
        <begin position="163"/>
        <end position="205"/>
    </location>
</feature>
<protein>
    <submittedName>
        <fullName evidence="3">Uncharacterized protein</fullName>
    </submittedName>
</protein>
<evidence type="ECO:0000256" key="1">
    <source>
        <dbReference type="SAM" id="MobiDB-lite"/>
    </source>
</evidence>
<keyword evidence="4" id="KW-1185">Reference proteome</keyword>
<evidence type="ECO:0000313" key="4">
    <source>
        <dbReference type="Proteomes" id="UP001180531"/>
    </source>
</evidence>